<dbReference type="KEGG" id="osn:118761203"/>
<evidence type="ECO:0000313" key="2">
    <source>
        <dbReference type="Proteomes" id="UP000515154"/>
    </source>
</evidence>
<dbReference type="Proteomes" id="UP000515154">
    <property type="component" value="Unplaced"/>
</dbReference>
<dbReference type="InterPro" id="IPR027417">
    <property type="entry name" value="P-loop_NTPase"/>
</dbReference>
<dbReference type="InterPro" id="IPR049163">
    <property type="entry name" value="Pif1-like_2B_dom"/>
</dbReference>
<reference evidence="3" key="1">
    <citation type="submission" date="2025-08" db="UniProtKB">
        <authorList>
            <consortium name="RefSeq"/>
        </authorList>
    </citation>
    <scope>IDENTIFICATION</scope>
</reference>
<dbReference type="GO" id="GO:0006260">
    <property type="term" value="P:DNA replication"/>
    <property type="evidence" value="ECO:0007669"/>
    <property type="project" value="TreeGrafter"/>
</dbReference>
<name>A0A7E6EIN2_9MOLL</name>
<dbReference type="AlphaFoldDB" id="A0A7E6EIN2"/>
<dbReference type="SUPFAM" id="SSF52540">
    <property type="entry name" value="P-loop containing nucleoside triphosphate hydrolases"/>
    <property type="match status" value="1"/>
</dbReference>
<dbReference type="Pfam" id="PF21530">
    <property type="entry name" value="Pif1_2B_dom"/>
    <property type="match status" value="1"/>
</dbReference>
<organism evidence="2 3">
    <name type="scientific">Octopus sinensis</name>
    <name type="common">East Asian common octopus</name>
    <dbReference type="NCBI Taxonomy" id="2607531"/>
    <lineage>
        <taxon>Eukaryota</taxon>
        <taxon>Metazoa</taxon>
        <taxon>Spiralia</taxon>
        <taxon>Lophotrochozoa</taxon>
        <taxon>Mollusca</taxon>
        <taxon>Cephalopoda</taxon>
        <taxon>Coleoidea</taxon>
        <taxon>Octopodiformes</taxon>
        <taxon>Octopoda</taxon>
        <taxon>Incirrata</taxon>
        <taxon>Octopodidae</taxon>
        <taxon>Octopus</taxon>
    </lineage>
</organism>
<sequence>MRACLHEDPLSENFARDILLFGNGEVPEDGNEDVDISSPVMLIRNLNPSRLCNGTRLVIIKLFPNVIEAMIMTVCDKGQDIFILRISLVPLAADLSFTFRREQFPIRLSYVMSINKSQGQSLSVVGLYLAEPYFSHGQLYAGYSRVSCRNSLHAFISQGKTKNVVYKPVQAPYFSPTLLLL</sequence>
<dbReference type="PANTHER" id="PTHR23274:SF51">
    <property type="entry name" value="OS03G0423850 PROTEIN"/>
    <property type="match status" value="1"/>
</dbReference>
<dbReference type="RefSeq" id="XP_036354835.1">
    <property type="nucleotide sequence ID" value="XM_036498942.1"/>
</dbReference>
<gene>
    <name evidence="3" type="primary">LOC118761203</name>
</gene>
<feature type="domain" description="DNA helicase Pif1-like 2B" evidence="1">
    <location>
        <begin position="39"/>
        <end position="62"/>
    </location>
</feature>
<keyword evidence="2" id="KW-1185">Reference proteome</keyword>
<evidence type="ECO:0000259" key="1">
    <source>
        <dbReference type="Pfam" id="PF21530"/>
    </source>
</evidence>
<dbReference type="PANTHER" id="PTHR23274">
    <property type="entry name" value="DNA HELICASE-RELATED"/>
    <property type="match status" value="1"/>
</dbReference>
<dbReference type="GO" id="GO:0005657">
    <property type="term" value="C:replication fork"/>
    <property type="evidence" value="ECO:0007669"/>
    <property type="project" value="TreeGrafter"/>
</dbReference>
<evidence type="ECO:0000313" key="3">
    <source>
        <dbReference type="RefSeq" id="XP_036354835.1"/>
    </source>
</evidence>
<accession>A0A7E6EIN2</accession>
<proteinExistence type="predicted"/>
<protein>
    <submittedName>
        <fullName evidence="3">ATP-dependent DNA helicase pif1-like</fullName>
    </submittedName>
</protein>